<dbReference type="OrthoDB" id="6159439at2759"/>
<feature type="DNA-binding region" description="Homeobox" evidence="7">
    <location>
        <begin position="219"/>
        <end position="278"/>
    </location>
</feature>
<dbReference type="PANTHER" id="PTHR45659:SF4">
    <property type="entry name" value="HOMEOBOX PROTEIN ABDOMINAL-A"/>
    <property type="match status" value="1"/>
</dbReference>
<gene>
    <name evidence="12" type="ORF">MHI_LOCUS771557</name>
</gene>
<organism evidence="12 13">
    <name type="scientific">Heterotrigona itama</name>
    <dbReference type="NCBI Taxonomy" id="395501"/>
    <lineage>
        <taxon>Eukaryota</taxon>
        <taxon>Metazoa</taxon>
        <taxon>Ecdysozoa</taxon>
        <taxon>Arthropoda</taxon>
        <taxon>Hexapoda</taxon>
        <taxon>Insecta</taxon>
        <taxon>Pterygota</taxon>
        <taxon>Neoptera</taxon>
        <taxon>Endopterygota</taxon>
        <taxon>Hymenoptera</taxon>
        <taxon>Apocrita</taxon>
        <taxon>Aculeata</taxon>
        <taxon>Apoidea</taxon>
        <taxon>Anthophila</taxon>
        <taxon>Apidae</taxon>
        <taxon>Heterotrigona</taxon>
    </lineage>
</organism>
<dbReference type="GO" id="GO:0000122">
    <property type="term" value="P:negative regulation of transcription by RNA polymerase II"/>
    <property type="evidence" value="ECO:0007669"/>
    <property type="project" value="TreeGrafter"/>
</dbReference>
<dbReference type="InterPro" id="IPR017995">
    <property type="entry name" value="Homeobox_antennapedia"/>
</dbReference>
<feature type="region of interest" description="Disordered" evidence="10">
    <location>
        <begin position="174"/>
        <end position="194"/>
    </location>
</feature>
<dbReference type="GO" id="GO:0000981">
    <property type="term" value="F:DNA-binding transcription factor activity, RNA polymerase II-specific"/>
    <property type="evidence" value="ECO:0007669"/>
    <property type="project" value="InterPro"/>
</dbReference>
<evidence type="ECO:0000259" key="11">
    <source>
        <dbReference type="PROSITE" id="PS50071"/>
    </source>
</evidence>
<reference evidence="12" key="1">
    <citation type="submission" date="2020-07" db="EMBL/GenBank/DDBJ databases">
        <authorList>
            <person name="Nazaruddin N."/>
        </authorList>
    </citation>
    <scope>NUCLEOTIDE SEQUENCE</scope>
</reference>
<comment type="similarity">
    <text evidence="2 9">Belongs to the Antp homeobox family.</text>
</comment>
<dbReference type="GO" id="GO:0000978">
    <property type="term" value="F:RNA polymerase II cis-regulatory region sequence-specific DNA binding"/>
    <property type="evidence" value="ECO:0007669"/>
    <property type="project" value="TreeGrafter"/>
</dbReference>
<comment type="caution">
    <text evidence="12">The sequence shown here is derived from an EMBL/GenBank/DDBJ whole genome shotgun (WGS) entry which is preliminary data.</text>
</comment>
<evidence type="ECO:0000256" key="8">
    <source>
        <dbReference type="RuleBase" id="RU000682"/>
    </source>
</evidence>
<evidence type="ECO:0000256" key="5">
    <source>
        <dbReference type="ARBA" id="ARBA00023155"/>
    </source>
</evidence>
<feature type="compositionally biased region" description="Polar residues" evidence="10">
    <location>
        <begin position="108"/>
        <end position="129"/>
    </location>
</feature>
<evidence type="ECO:0000256" key="9">
    <source>
        <dbReference type="RuleBase" id="RU004442"/>
    </source>
</evidence>
<dbReference type="PROSITE" id="PS00027">
    <property type="entry name" value="HOMEOBOX_1"/>
    <property type="match status" value="1"/>
</dbReference>
<feature type="compositionally biased region" description="Polar residues" evidence="10">
    <location>
        <begin position="288"/>
        <end position="300"/>
    </location>
</feature>
<name>A0A6V7HFE4_9HYME</name>
<dbReference type="InterPro" id="IPR017970">
    <property type="entry name" value="Homeobox_CS"/>
</dbReference>
<dbReference type="Pfam" id="PF00046">
    <property type="entry name" value="Homeodomain"/>
    <property type="match status" value="1"/>
</dbReference>
<dbReference type="EMBL" id="CAJDYZ010010456">
    <property type="protein sequence ID" value="CAD1478045.1"/>
    <property type="molecule type" value="Genomic_DNA"/>
</dbReference>
<dbReference type="SUPFAM" id="SSF46689">
    <property type="entry name" value="Homeodomain-like"/>
    <property type="match status" value="1"/>
</dbReference>
<evidence type="ECO:0000256" key="2">
    <source>
        <dbReference type="ARBA" id="ARBA00009107"/>
    </source>
</evidence>
<dbReference type="PRINTS" id="PR00025">
    <property type="entry name" value="ANTENNAPEDIA"/>
</dbReference>
<keyword evidence="13" id="KW-1185">Reference proteome</keyword>
<proteinExistence type="inferred from homology"/>
<dbReference type="SMART" id="SM00389">
    <property type="entry name" value="HOX"/>
    <property type="match status" value="1"/>
</dbReference>
<dbReference type="InterPro" id="IPR020479">
    <property type="entry name" value="HD_metazoa"/>
</dbReference>
<dbReference type="GO" id="GO:0005634">
    <property type="term" value="C:nucleus"/>
    <property type="evidence" value="ECO:0007669"/>
    <property type="project" value="UniProtKB-SubCell"/>
</dbReference>
<feature type="region of interest" description="Disordered" evidence="10">
    <location>
        <begin position="108"/>
        <end position="131"/>
    </location>
</feature>
<accession>A0A6V7HFE4</accession>
<dbReference type="PRINTS" id="PR00024">
    <property type="entry name" value="HOMEOBOX"/>
</dbReference>
<keyword evidence="6 7" id="KW-0539">Nucleus</keyword>
<evidence type="ECO:0000256" key="1">
    <source>
        <dbReference type="ARBA" id="ARBA00004123"/>
    </source>
</evidence>
<dbReference type="Proteomes" id="UP000752696">
    <property type="component" value="Unassembled WGS sequence"/>
</dbReference>
<evidence type="ECO:0000256" key="7">
    <source>
        <dbReference type="PROSITE-ProRule" id="PRU00108"/>
    </source>
</evidence>
<evidence type="ECO:0000256" key="3">
    <source>
        <dbReference type="ARBA" id="ARBA00022473"/>
    </source>
</evidence>
<feature type="compositionally biased region" description="Polar residues" evidence="10">
    <location>
        <begin position="175"/>
        <end position="194"/>
    </location>
</feature>
<dbReference type="AlphaFoldDB" id="A0A6V7HFE4"/>
<sequence>MTGPAHTATKETDYWINQSMREHTDGQSAHYTHPVGHQMVNQQVYINPNYSQSQDSLPYGSILENILRNGRKTADYFHPAENPMIPTNAENVPPICCQYPSCSPTATNGASPTVGCSSNAQEHIQQPPGSHNRYLANYQSYPIAVTTSSNNCMVPSMMIPSVVENYEVQQRYDGYTNNNEKPSPNRTDEQASTNEEAQKYVTYPWMRSFTNGATNNNGQKRTRQTYTRYQTLELEKEFHFNCYLSRKRRLEISRNLDLTERQVKIWFQNRRMKAKKANLNGLINLRNNVQTSQNGPSTSMMCDEPTPMEQEQLHDMHPDHYNKQS</sequence>
<dbReference type="InterPro" id="IPR001356">
    <property type="entry name" value="HD"/>
</dbReference>
<dbReference type="InterPro" id="IPR050296">
    <property type="entry name" value="Antp_homeobox"/>
</dbReference>
<keyword evidence="5 7" id="KW-0371">Homeobox</keyword>
<evidence type="ECO:0000256" key="4">
    <source>
        <dbReference type="ARBA" id="ARBA00023125"/>
    </source>
</evidence>
<dbReference type="InterPro" id="IPR009057">
    <property type="entry name" value="Homeodomain-like_sf"/>
</dbReference>
<evidence type="ECO:0000256" key="6">
    <source>
        <dbReference type="ARBA" id="ARBA00023242"/>
    </source>
</evidence>
<dbReference type="PROSITE" id="PS50071">
    <property type="entry name" value="HOMEOBOX_2"/>
    <property type="match status" value="1"/>
</dbReference>
<feature type="region of interest" description="Disordered" evidence="10">
    <location>
        <begin position="288"/>
        <end position="325"/>
    </location>
</feature>
<evidence type="ECO:0000256" key="10">
    <source>
        <dbReference type="SAM" id="MobiDB-lite"/>
    </source>
</evidence>
<feature type="compositionally biased region" description="Basic and acidic residues" evidence="10">
    <location>
        <begin position="311"/>
        <end position="325"/>
    </location>
</feature>
<comment type="subcellular location">
    <subcellularLocation>
        <location evidence="1 7 8">Nucleus</location>
    </subcellularLocation>
</comment>
<dbReference type="CDD" id="cd00086">
    <property type="entry name" value="homeodomain"/>
    <property type="match status" value="1"/>
</dbReference>
<dbReference type="GO" id="GO:0009952">
    <property type="term" value="P:anterior/posterior pattern specification"/>
    <property type="evidence" value="ECO:0007669"/>
    <property type="project" value="TreeGrafter"/>
</dbReference>
<protein>
    <recommendedName>
        <fullName evidence="11">Homeobox domain-containing protein</fullName>
    </recommendedName>
</protein>
<dbReference type="PANTHER" id="PTHR45659">
    <property type="entry name" value="HOMEOBOX PROTEIN HOX"/>
    <property type="match status" value="1"/>
</dbReference>
<keyword evidence="4 7" id="KW-0238">DNA-binding</keyword>
<dbReference type="Gene3D" id="1.10.10.60">
    <property type="entry name" value="Homeodomain-like"/>
    <property type="match status" value="1"/>
</dbReference>
<feature type="domain" description="Homeobox" evidence="11">
    <location>
        <begin position="217"/>
        <end position="277"/>
    </location>
</feature>
<keyword evidence="3" id="KW-0217">Developmental protein</keyword>
<evidence type="ECO:0000313" key="13">
    <source>
        <dbReference type="Proteomes" id="UP000752696"/>
    </source>
</evidence>
<evidence type="ECO:0000313" key="12">
    <source>
        <dbReference type="EMBL" id="CAD1478045.1"/>
    </source>
</evidence>